<dbReference type="InterPro" id="IPR036388">
    <property type="entry name" value="WH-like_DNA-bd_sf"/>
</dbReference>
<evidence type="ECO:0000256" key="4">
    <source>
        <dbReference type="ARBA" id="ARBA00023159"/>
    </source>
</evidence>
<dbReference type="GO" id="GO:0032993">
    <property type="term" value="C:protein-DNA complex"/>
    <property type="evidence" value="ECO:0007669"/>
    <property type="project" value="TreeGrafter"/>
</dbReference>
<protein>
    <submittedName>
        <fullName evidence="7">LysR family transcriptional regulator</fullName>
    </submittedName>
</protein>
<dbReference type="SUPFAM" id="SSF46785">
    <property type="entry name" value="Winged helix' DNA-binding domain"/>
    <property type="match status" value="1"/>
</dbReference>
<dbReference type="OrthoDB" id="3176554at2"/>
<keyword evidence="5" id="KW-0804">Transcription</keyword>
<evidence type="ECO:0000256" key="2">
    <source>
        <dbReference type="ARBA" id="ARBA00023015"/>
    </source>
</evidence>
<dbReference type="Pfam" id="PF03466">
    <property type="entry name" value="LysR_substrate"/>
    <property type="match status" value="1"/>
</dbReference>
<dbReference type="SUPFAM" id="SSF53850">
    <property type="entry name" value="Periplasmic binding protein-like II"/>
    <property type="match status" value="1"/>
</dbReference>
<proteinExistence type="inferred from homology"/>
<keyword evidence="8" id="KW-1185">Reference proteome</keyword>
<dbReference type="PANTHER" id="PTHR30346">
    <property type="entry name" value="TRANSCRIPTIONAL DUAL REGULATOR HCAR-RELATED"/>
    <property type="match status" value="1"/>
</dbReference>
<dbReference type="Proteomes" id="UP000017048">
    <property type="component" value="Unassembled WGS sequence"/>
</dbReference>
<evidence type="ECO:0000259" key="6">
    <source>
        <dbReference type="PROSITE" id="PS50931"/>
    </source>
</evidence>
<dbReference type="AlphaFoldDB" id="U5E5Q6"/>
<comment type="caution">
    <text evidence="7">The sequence shown here is derived from an EMBL/GenBank/DDBJ whole genome shotgun (WGS) entry which is preliminary data.</text>
</comment>
<dbReference type="EMBL" id="BAFO02000026">
    <property type="protein sequence ID" value="GAD85122.1"/>
    <property type="molecule type" value="Genomic_DNA"/>
</dbReference>
<feature type="domain" description="HTH lysR-type" evidence="6">
    <location>
        <begin position="1"/>
        <end position="60"/>
    </location>
</feature>
<name>U5E5Q6_NOCAS</name>
<evidence type="ECO:0000256" key="1">
    <source>
        <dbReference type="ARBA" id="ARBA00009437"/>
    </source>
</evidence>
<dbReference type="PANTHER" id="PTHR30346:SF0">
    <property type="entry name" value="HCA OPERON TRANSCRIPTIONAL ACTIVATOR HCAR"/>
    <property type="match status" value="1"/>
</dbReference>
<keyword evidence="3" id="KW-0238">DNA-binding</keyword>
<dbReference type="CDD" id="cd08414">
    <property type="entry name" value="PBP2_LTTR_aromatics_like"/>
    <property type="match status" value="1"/>
</dbReference>
<evidence type="ECO:0000313" key="8">
    <source>
        <dbReference type="Proteomes" id="UP000017048"/>
    </source>
</evidence>
<dbReference type="InterPro" id="IPR000847">
    <property type="entry name" value="LysR_HTH_N"/>
</dbReference>
<dbReference type="Gene3D" id="1.10.10.10">
    <property type="entry name" value="Winged helix-like DNA-binding domain superfamily/Winged helix DNA-binding domain"/>
    <property type="match status" value="1"/>
</dbReference>
<evidence type="ECO:0000256" key="3">
    <source>
        <dbReference type="ARBA" id="ARBA00023125"/>
    </source>
</evidence>
<dbReference type="GeneID" id="91516500"/>
<dbReference type="InterPro" id="IPR005119">
    <property type="entry name" value="LysR_subst-bd"/>
</dbReference>
<dbReference type="InterPro" id="IPR036390">
    <property type="entry name" value="WH_DNA-bd_sf"/>
</dbReference>
<dbReference type="GO" id="GO:0003677">
    <property type="term" value="F:DNA binding"/>
    <property type="evidence" value="ECO:0007669"/>
    <property type="project" value="UniProtKB-KW"/>
</dbReference>
<dbReference type="GO" id="GO:0003700">
    <property type="term" value="F:DNA-binding transcription factor activity"/>
    <property type="evidence" value="ECO:0007669"/>
    <property type="project" value="InterPro"/>
</dbReference>
<keyword evidence="2" id="KW-0805">Transcription regulation</keyword>
<dbReference type="FunFam" id="1.10.10.10:FF:000001">
    <property type="entry name" value="LysR family transcriptional regulator"/>
    <property type="match status" value="1"/>
</dbReference>
<gene>
    <name evidence="7" type="ORF">NCAST_26_01000</name>
</gene>
<dbReference type="Pfam" id="PF00126">
    <property type="entry name" value="HTH_1"/>
    <property type="match status" value="1"/>
</dbReference>
<dbReference type="PRINTS" id="PR00039">
    <property type="entry name" value="HTHLYSR"/>
</dbReference>
<evidence type="ECO:0000313" key="7">
    <source>
        <dbReference type="EMBL" id="GAD85122.1"/>
    </source>
</evidence>
<dbReference type="eggNOG" id="COG0583">
    <property type="taxonomic scope" value="Bacteria"/>
</dbReference>
<sequence>MDVNGRDLRYFAAVAERLNFTAAAEALYVSQPALSKQIRKLEAQLGAPLFARNTRSVALTPVGAALLPHARRVLATWDAARAAVESAKADQAASLAIGISTSPGRGILPAVRSRFTAAFPDARTVLRQVGWEDPTAGLADESTDVAFVWLPLPAADRYHWLVVATEPRLVALPRTHRLAGRDLVDFADLLDEPFLALPAAAGPLREYWLAVGERAGRAPIVGAEVSSTEETYEALINGDGVVLLAAGNAPLVARDGVVTRPVAGVSPCELALAWRRDDDRPLVRGYARACAQATAPAR</sequence>
<keyword evidence="4" id="KW-0010">Activator</keyword>
<dbReference type="PROSITE" id="PS50931">
    <property type="entry name" value="HTH_LYSR"/>
    <property type="match status" value="1"/>
</dbReference>
<dbReference type="RefSeq" id="WP_019046387.1">
    <property type="nucleotide sequence ID" value="NZ_BAFO02000026.1"/>
</dbReference>
<dbReference type="STRING" id="1824.SAMN05444423_110101"/>
<reference evidence="7 8" key="1">
    <citation type="journal article" date="2014" name="BMC Genomics">
        <title>Genome based analysis of type-I polyketide synthase and nonribosomal peptide synthetase gene clusters in seven strains of five representative Nocardia species.</title>
        <authorList>
            <person name="Komaki H."/>
            <person name="Ichikawa N."/>
            <person name="Hosoyama A."/>
            <person name="Takahashi-Nakaguchi A."/>
            <person name="Matsuzawa T."/>
            <person name="Suzuki K."/>
            <person name="Fujita N."/>
            <person name="Gonoi T."/>
        </authorList>
    </citation>
    <scope>NUCLEOTIDE SEQUENCE [LARGE SCALE GENOMIC DNA]</scope>
    <source>
        <strain evidence="7 8">NBRC 15531</strain>
    </source>
</reference>
<dbReference type="Gene3D" id="3.40.190.10">
    <property type="entry name" value="Periplasmic binding protein-like II"/>
    <property type="match status" value="2"/>
</dbReference>
<accession>U5E5Q6</accession>
<evidence type="ECO:0000256" key="5">
    <source>
        <dbReference type="ARBA" id="ARBA00023163"/>
    </source>
</evidence>
<comment type="similarity">
    <text evidence="1">Belongs to the LysR transcriptional regulatory family.</text>
</comment>
<organism evidence="7 8">
    <name type="scientific">Nocardia asteroides NBRC 15531</name>
    <dbReference type="NCBI Taxonomy" id="1110697"/>
    <lineage>
        <taxon>Bacteria</taxon>
        <taxon>Bacillati</taxon>
        <taxon>Actinomycetota</taxon>
        <taxon>Actinomycetes</taxon>
        <taxon>Mycobacteriales</taxon>
        <taxon>Nocardiaceae</taxon>
        <taxon>Nocardia</taxon>
    </lineage>
</organism>